<dbReference type="GO" id="GO:0046856">
    <property type="term" value="P:phosphatidylinositol dephosphorylation"/>
    <property type="evidence" value="ECO:0007669"/>
    <property type="project" value="InterPro"/>
</dbReference>
<evidence type="ECO:0000256" key="2">
    <source>
        <dbReference type="ARBA" id="ARBA00008943"/>
    </source>
</evidence>
<comment type="similarity">
    <text evidence="2">Belongs to the synaptojanin family.</text>
</comment>
<dbReference type="GO" id="GO:0005737">
    <property type="term" value="C:cytoplasm"/>
    <property type="evidence" value="ECO:0007669"/>
    <property type="project" value="UniProtKB-SubCell"/>
</dbReference>
<evidence type="ECO:0000256" key="10">
    <source>
        <dbReference type="SAM" id="MobiDB-lite"/>
    </source>
</evidence>
<dbReference type="EMBL" id="KV454208">
    <property type="protein sequence ID" value="ODQ62831.1"/>
    <property type="molecule type" value="Genomic_DNA"/>
</dbReference>
<feature type="domain" description="SAC" evidence="11">
    <location>
        <begin position="158"/>
        <end position="493"/>
    </location>
</feature>
<name>A0A1E3PBT1_WICAA</name>
<evidence type="ECO:0000256" key="7">
    <source>
        <dbReference type="ARBA" id="ARBA00022583"/>
    </source>
</evidence>
<dbReference type="GO" id="GO:0004439">
    <property type="term" value="F:phosphatidylinositol-4,5-bisphosphate 5-phosphatase activity"/>
    <property type="evidence" value="ECO:0007669"/>
    <property type="project" value="UniProtKB-EC"/>
</dbReference>
<feature type="compositionally biased region" description="Low complexity" evidence="10">
    <location>
        <begin position="984"/>
        <end position="993"/>
    </location>
</feature>
<dbReference type="Proteomes" id="UP000094112">
    <property type="component" value="Unassembled WGS sequence"/>
</dbReference>
<keyword evidence="13" id="KW-1185">Reference proteome</keyword>
<evidence type="ECO:0000259" key="11">
    <source>
        <dbReference type="PROSITE" id="PS50275"/>
    </source>
</evidence>
<dbReference type="InterPro" id="IPR002013">
    <property type="entry name" value="SAC_dom"/>
</dbReference>
<dbReference type="SMART" id="SM00128">
    <property type="entry name" value="IPPc"/>
    <property type="match status" value="1"/>
</dbReference>
<keyword evidence="6" id="KW-0963">Cytoplasm</keyword>
<dbReference type="InterPro" id="IPR046985">
    <property type="entry name" value="IP5"/>
</dbReference>
<dbReference type="Pfam" id="PF22669">
    <property type="entry name" value="Exo_endo_phos2"/>
    <property type="match status" value="1"/>
</dbReference>
<feature type="region of interest" description="Disordered" evidence="10">
    <location>
        <begin position="130"/>
        <end position="151"/>
    </location>
</feature>
<dbReference type="OrthoDB" id="405996at2759"/>
<dbReference type="GO" id="GO:0016020">
    <property type="term" value="C:membrane"/>
    <property type="evidence" value="ECO:0007669"/>
    <property type="project" value="TreeGrafter"/>
</dbReference>
<evidence type="ECO:0000313" key="13">
    <source>
        <dbReference type="Proteomes" id="UP000094112"/>
    </source>
</evidence>
<evidence type="ECO:0000256" key="3">
    <source>
        <dbReference type="ARBA" id="ARBA00009678"/>
    </source>
</evidence>
<dbReference type="PANTHER" id="PTHR11200:SF257">
    <property type="entry name" value="PHOSPHOINOSITIDE 5-PHOSPHATASE"/>
    <property type="match status" value="1"/>
</dbReference>
<feature type="region of interest" description="Disordered" evidence="10">
    <location>
        <begin position="936"/>
        <end position="1114"/>
    </location>
</feature>
<dbReference type="GO" id="GO:0006897">
    <property type="term" value="P:endocytosis"/>
    <property type="evidence" value="ECO:0007669"/>
    <property type="project" value="UniProtKB-KW"/>
</dbReference>
<evidence type="ECO:0000256" key="4">
    <source>
        <dbReference type="ARBA" id="ARBA00013044"/>
    </source>
</evidence>
<accession>A0A1E3PBT1</accession>
<keyword evidence="5" id="KW-0813">Transport</keyword>
<evidence type="ECO:0000256" key="5">
    <source>
        <dbReference type="ARBA" id="ARBA00022448"/>
    </source>
</evidence>
<evidence type="ECO:0000256" key="8">
    <source>
        <dbReference type="ARBA" id="ARBA00022801"/>
    </source>
</evidence>
<keyword evidence="9" id="KW-0653">Protein transport</keyword>
<dbReference type="GO" id="GO:0015031">
    <property type="term" value="P:protein transport"/>
    <property type="evidence" value="ECO:0007669"/>
    <property type="project" value="UniProtKB-KW"/>
</dbReference>
<dbReference type="RefSeq" id="XP_019042038.1">
    <property type="nucleotide sequence ID" value="XM_019181286.1"/>
</dbReference>
<dbReference type="InterPro" id="IPR036691">
    <property type="entry name" value="Endo/exonu/phosph_ase_sf"/>
</dbReference>
<comment type="subcellular location">
    <subcellularLocation>
        <location evidence="1">Cytoplasm</location>
    </subcellularLocation>
</comment>
<dbReference type="PANTHER" id="PTHR11200">
    <property type="entry name" value="INOSITOL 5-PHOSPHATASE"/>
    <property type="match status" value="1"/>
</dbReference>
<dbReference type="STRING" id="683960.A0A1E3PBT1"/>
<dbReference type="Pfam" id="PF02383">
    <property type="entry name" value="Syja_N"/>
    <property type="match status" value="1"/>
</dbReference>
<dbReference type="GO" id="GO:0043813">
    <property type="term" value="F:phosphatidylinositol-3,5-bisphosphate 5-phosphatase activity"/>
    <property type="evidence" value="ECO:0007669"/>
    <property type="project" value="TreeGrafter"/>
</dbReference>
<dbReference type="InterPro" id="IPR000300">
    <property type="entry name" value="IPPc"/>
</dbReference>
<feature type="compositionally biased region" description="Polar residues" evidence="10">
    <location>
        <begin position="1061"/>
        <end position="1083"/>
    </location>
</feature>
<dbReference type="Gene3D" id="3.60.10.10">
    <property type="entry name" value="Endonuclease/exonuclease/phosphatase"/>
    <property type="match status" value="1"/>
</dbReference>
<proteinExistence type="inferred from homology"/>
<dbReference type="GeneID" id="30198532"/>
<dbReference type="PROSITE" id="PS50275">
    <property type="entry name" value="SAC"/>
    <property type="match status" value="1"/>
</dbReference>
<evidence type="ECO:0000256" key="6">
    <source>
        <dbReference type="ARBA" id="ARBA00022490"/>
    </source>
</evidence>
<organism evidence="12 13">
    <name type="scientific">Wickerhamomyces anomalus (strain ATCC 58044 / CBS 1984 / NCYC 433 / NRRL Y-366-8)</name>
    <name type="common">Yeast</name>
    <name type="synonym">Hansenula anomala</name>
    <dbReference type="NCBI Taxonomy" id="683960"/>
    <lineage>
        <taxon>Eukaryota</taxon>
        <taxon>Fungi</taxon>
        <taxon>Dikarya</taxon>
        <taxon>Ascomycota</taxon>
        <taxon>Saccharomycotina</taxon>
        <taxon>Saccharomycetes</taxon>
        <taxon>Phaffomycetales</taxon>
        <taxon>Wickerhamomycetaceae</taxon>
        <taxon>Wickerhamomyces</taxon>
    </lineage>
</organism>
<feature type="compositionally biased region" description="Gly residues" evidence="10">
    <location>
        <begin position="136"/>
        <end position="148"/>
    </location>
</feature>
<dbReference type="FunFam" id="3.60.10.10:FF:000029">
    <property type="entry name" value="Inositol polyphosphate 5-phosphatase"/>
    <property type="match status" value="1"/>
</dbReference>
<protein>
    <recommendedName>
        <fullName evidence="4">phosphoinositide 5-phosphatase</fullName>
        <ecNumber evidence="4">3.1.3.36</ecNumber>
    </recommendedName>
</protein>
<comment type="similarity">
    <text evidence="3">In the central section; belongs to the inositol 1,4,5-trisphosphate 5-phosphatase family.</text>
</comment>
<evidence type="ECO:0000256" key="1">
    <source>
        <dbReference type="ARBA" id="ARBA00004496"/>
    </source>
</evidence>
<evidence type="ECO:0000256" key="9">
    <source>
        <dbReference type="ARBA" id="ARBA00022927"/>
    </source>
</evidence>
<keyword evidence="7" id="KW-0254">Endocytosis</keyword>
<gene>
    <name evidence="12" type="ORF">WICANDRAFT_26660</name>
</gene>
<dbReference type="AlphaFoldDB" id="A0A1E3PBT1"/>
<dbReference type="SUPFAM" id="SSF56219">
    <property type="entry name" value="DNase I-like"/>
    <property type="match status" value="1"/>
</dbReference>
<evidence type="ECO:0000313" key="12">
    <source>
        <dbReference type="EMBL" id="ODQ62831.1"/>
    </source>
</evidence>
<feature type="compositionally biased region" description="Low complexity" evidence="10">
    <location>
        <begin position="1027"/>
        <end position="1046"/>
    </location>
</feature>
<dbReference type="EC" id="3.1.3.36" evidence="4"/>
<sequence>MRLLVKENPRTVALVSRTHVLLFRHIKTKNNLQRCVIEFTSKDEVNLKSYKKLTDREIHGFMGLIEVKGDYYLCAITGKIQVAAPIPGETINKIFSVDFYCINKGTWDGVELDPNGYAMMPDVERGYDDQFRSGTTNGGSGANGGGDGSAQRHPCHELKKLLSTGGFYYSSNFDLTSTLQNRGIDSHSLSFDNYNDEYMWNSFMLQEVVQFRDRLDTPLKEKLDDEGFLTTVIRGFAETFDAYLNRTKVAMTVISRQSWKRAGTRFNSRGIDDEGNVANFVETEFILYSDKLCYSYIEIRGSVPIFWEQDTALINPKVQITRSEEATQPVFDSHFDHLLETYGAVNIVNLLSTKSSEIQLSKRYRSHVDTYTKNHNPELYMTEFDFHRETSNQGYSSSTKIFRLIKESLYEFGYFSYDVEKKKTLSEQTGAFRTNCLDCLDRTNLIQQFISNFALTIFLKDHNLEVSQESEFYNRHNSLWADNGDQISQIYTGTNALKSSFSRSGKMSFAGALSDATKSVSRMYINNFVDKGKQMTIDTLLGRLSGQLPVMLYDPITDYVNEKLIEMKPQFTSSANINIFTGTFNVNASNKVADLSSWLYPIGDKFKPNIVVLGFQEVIELTAGSILNADYSKSSFWTKEVSECLNQFDKYIMLRAEQMTSLLLLFFVRADSVNNVKQVEGGVKKTGLGGITGNKGAVAIRFNYGASSFCFVNAHLAAGASSVAERYNDYLSISNGIRFSRGGKIDSNETVFWIGDLNYRISLSNEEVRRRISNGDLEYLYQFDQLTKEISSGNAFKGFSEPTISFNPTYKFDKGTNIYDSSEKQRIPSWTDRIIYRGGNTKPLAYSSSELLFSDHRPVYAAYKSTVEFVDEDKKSGLSKDLYENYKANHVQDSSLSLIDLKYDSNDNSTDDKKTAKRQQDLLNFLDDDLDYKPALPARREASSPISMDILTPSKRGSPAPPDLPARRTATAAKSGIPPPPAPRASTPVTRPSSKPDTRDTTTTSTSTTPPPAPTPRKTNTLPPGFSDSILMPKSSSPSRSNTPLSRGQTSSGAVPPPESLKNTSLDSKLPTSTGVDNDSKSTAPPPPPSRKGTGVASLQENLDLNSWKPLTPK</sequence>
<reference evidence="12 13" key="1">
    <citation type="journal article" date="2016" name="Proc. Natl. Acad. Sci. U.S.A.">
        <title>Comparative genomics of biotechnologically important yeasts.</title>
        <authorList>
            <person name="Riley R."/>
            <person name="Haridas S."/>
            <person name="Wolfe K.H."/>
            <person name="Lopes M.R."/>
            <person name="Hittinger C.T."/>
            <person name="Goeker M."/>
            <person name="Salamov A.A."/>
            <person name="Wisecaver J.H."/>
            <person name="Long T.M."/>
            <person name="Calvey C.H."/>
            <person name="Aerts A.L."/>
            <person name="Barry K.W."/>
            <person name="Choi C."/>
            <person name="Clum A."/>
            <person name="Coughlan A.Y."/>
            <person name="Deshpande S."/>
            <person name="Douglass A.P."/>
            <person name="Hanson S.J."/>
            <person name="Klenk H.-P."/>
            <person name="LaButti K.M."/>
            <person name="Lapidus A."/>
            <person name="Lindquist E.A."/>
            <person name="Lipzen A.M."/>
            <person name="Meier-Kolthoff J.P."/>
            <person name="Ohm R.A."/>
            <person name="Otillar R.P."/>
            <person name="Pangilinan J.L."/>
            <person name="Peng Y."/>
            <person name="Rokas A."/>
            <person name="Rosa C.A."/>
            <person name="Scheuner C."/>
            <person name="Sibirny A.A."/>
            <person name="Slot J.C."/>
            <person name="Stielow J.B."/>
            <person name="Sun H."/>
            <person name="Kurtzman C.P."/>
            <person name="Blackwell M."/>
            <person name="Grigoriev I.V."/>
            <person name="Jeffries T.W."/>
        </authorList>
    </citation>
    <scope>NUCLEOTIDE SEQUENCE [LARGE SCALE GENOMIC DNA]</scope>
    <source>
        <strain evidence="13">ATCC 58044 / CBS 1984 / NCYC 433 / NRRL Y-366-8</strain>
    </source>
</reference>
<keyword evidence="8" id="KW-0378">Hydrolase</keyword>